<dbReference type="RefSeq" id="WP_174138477.1">
    <property type="nucleotide sequence ID" value="NZ_JABUFE010000006.1"/>
</dbReference>
<proteinExistence type="predicted"/>
<dbReference type="InterPro" id="IPR015315">
    <property type="entry name" value="DUF1963"/>
</dbReference>
<comment type="caution">
    <text evidence="1">The sequence shown here is derived from an EMBL/GenBank/DDBJ whole genome shotgun (WGS) entry which is preliminary data.</text>
</comment>
<dbReference type="InterPro" id="IPR035948">
    <property type="entry name" value="YwqG-like_sf"/>
</dbReference>
<evidence type="ECO:0000313" key="2">
    <source>
        <dbReference type="Proteomes" id="UP000777935"/>
    </source>
</evidence>
<gene>
    <name evidence="1" type="ORF">HRQ87_11605</name>
</gene>
<accession>A0ABX2IWG7</accession>
<evidence type="ECO:0000313" key="1">
    <source>
        <dbReference type="EMBL" id="NSX55450.1"/>
    </source>
</evidence>
<dbReference type="Proteomes" id="UP000777935">
    <property type="component" value="Unassembled WGS sequence"/>
</dbReference>
<dbReference type="PANTHER" id="PTHR36436:SF6">
    <property type="entry name" value="SLL5081 PROTEIN"/>
    <property type="match status" value="1"/>
</dbReference>
<keyword evidence="2" id="KW-1185">Reference proteome</keyword>
<dbReference type="Gene3D" id="2.30.320.10">
    <property type="entry name" value="YwqG-like"/>
    <property type="match status" value="2"/>
</dbReference>
<dbReference type="EMBL" id="JABUFE010000006">
    <property type="protein sequence ID" value="NSX55450.1"/>
    <property type="molecule type" value="Genomic_DNA"/>
</dbReference>
<protein>
    <submittedName>
        <fullName evidence="1">DUF1963 domain-containing protein</fullName>
    </submittedName>
</protein>
<dbReference type="Pfam" id="PF09234">
    <property type="entry name" value="DUF1963"/>
    <property type="match status" value="2"/>
</dbReference>
<organism evidence="1 2">
    <name type="scientific">Parasulfitobacter algicola</name>
    <dbReference type="NCBI Taxonomy" id="2614809"/>
    <lineage>
        <taxon>Bacteria</taxon>
        <taxon>Pseudomonadati</taxon>
        <taxon>Pseudomonadota</taxon>
        <taxon>Alphaproteobacteria</taxon>
        <taxon>Rhodobacterales</taxon>
        <taxon>Roseobacteraceae</taxon>
        <taxon>Parasulfitobacter</taxon>
    </lineage>
</organism>
<dbReference type="SUPFAM" id="SSF103032">
    <property type="entry name" value="Hypothetical protein YwqG"/>
    <property type="match status" value="2"/>
</dbReference>
<name>A0ABX2IWG7_9RHOB</name>
<reference evidence="1 2" key="1">
    <citation type="submission" date="2020-06" db="EMBL/GenBank/DDBJ databases">
        <title>Sulfitobacter algicola sp. nov., isolated from green algae.</title>
        <authorList>
            <person name="Wang C."/>
        </authorList>
    </citation>
    <scope>NUCLEOTIDE SEQUENCE [LARGE SCALE GENOMIC DNA]</scope>
    <source>
        <strain evidence="1 2">1151</strain>
    </source>
</reference>
<dbReference type="PANTHER" id="PTHR36436">
    <property type="entry name" value="SLL5081 PROTEIN"/>
    <property type="match status" value="1"/>
</dbReference>
<sequence length="430" mass="48795">MKPYDIEDFDGMLSGFAKPTIYLHRSFPVPSHLDDTLSYLGGMPMLPADIEWPRTAAGQALHFIAQIDCASLPKTNVDLPDHGLLLFFAMLQDGASYEQATCSDYCSVIHITQQDTPLRQPPDDLHTLDQIGMGMPGDPVLPDDPALRVFTKWPVEPLLIKTWPERLPHMSDMDIVERGYDILQSRMHATQILRATGLIANFQDGKPNRYYGDIPDDPHDGLPFPQTWGVIGAICRAFLGATSDFKSRKGWMNRHYIKSLRKQALGTIKEVRGKSWTNEPTQSERNGFINWLIETRDSAFEDAQHDIEKALSKGMLKAVQDAAVNPEYRAKMPQSYFEDYFWSYTPGHGSVLLNGQARCCIDRHQMLGHRQNGTMPAWWDCDENIPLLQLHSDHALGYIFGDNGLFLEYWINKNDLVQHRFDKAIAFCGL</sequence>